<reference evidence="6 7" key="1">
    <citation type="submission" date="2014-02" db="EMBL/GenBank/DDBJ databases">
        <title>Expanding our view of genomic diversity in Candidatus Accumulibacter clades.</title>
        <authorList>
            <person name="Skennerton C.T."/>
            <person name="Barr J.J."/>
            <person name="Slater F.R."/>
            <person name="Bond P.L."/>
            <person name="Tyson G.W."/>
        </authorList>
    </citation>
    <scope>NUCLEOTIDE SEQUENCE [LARGE SCALE GENOMIC DNA]</scope>
    <source>
        <strain evidence="7">BA-91</strain>
    </source>
</reference>
<name>A0A080LSF2_9PROT</name>
<dbReference type="Pfam" id="PF02662">
    <property type="entry name" value="FlpD"/>
    <property type="match status" value="1"/>
</dbReference>
<keyword evidence="1" id="KW-0479">Metal-binding</keyword>
<keyword evidence="2" id="KW-0560">Oxidoreductase</keyword>
<dbReference type="GO" id="GO:0016491">
    <property type="term" value="F:oxidoreductase activity"/>
    <property type="evidence" value="ECO:0007669"/>
    <property type="project" value="UniProtKB-KW"/>
</dbReference>
<keyword evidence="4" id="KW-0411">Iron-sulfur</keyword>
<evidence type="ECO:0000256" key="2">
    <source>
        <dbReference type="ARBA" id="ARBA00023002"/>
    </source>
</evidence>
<dbReference type="InterPro" id="IPR003813">
    <property type="entry name" value="MvhD/FlpD"/>
</dbReference>
<evidence type="ECO:0000259" key="5">
    <source>
        <dbReference type="Pfam" id="PF02662"/>
    </source>
</evidence>
<accession>A0A080LSF2</accession>
<dbReference type="EMBL" id="JDVG02000567">
    <property type="protein sequence ID" value="KFB71283.1"/>
    <property type="molecule type" value="Genomic_DNA"/>
</dbReference>
<evidence type="ECO:0000256" key="1">
    <source>
        <dbReference type="ARBA" id="ARBA00022723"/>
    </source>
</evidence>
<evidence type="ECO:0000313" key="7">
    <source>
        <dbReference type="Proteomes" id="UP000020077"/>
    </source>
</evidence>
<evidence type="ECO:0000313" key="6">
    <source>
        <dbReference type="EMBL" id="KFB71283.1"/>
    </source>
</evidence>
<gene>
    <name evidence="6" type="ORF">AW09_003593</name>
</gene>
<evidence type="ECO:0000256" key="4">
    <source>
        <dbReference type="ARBA" id="ARBA00023014"/>
    </source>
</evidence>
<evidence type="ECO:0000256" key="3">
    <source>
        <dbReference type="ARBA" id="ARBA00023004"/>
    </source>
</evidence>
<feature type="domain" description="F420-non-reducing hydrogenase iron-sulfur subunit D" evidence="5">
    <location>
        <begin position="28"/>
        <end position="149"/>
    </location>
</feature>
<keyword evidence="3" id="KW-0408">Iron</keyword>
<sequence length="156" mass="16852">MSCQSYSTAQPTSPTNCAGVIASGGVKIVAFLCNWCSYAGADKAGASQLPVPAELTAIRVMCSGRVEPTLILESFQKGADGVMVLACHPGDCHYKEGNLRAYCRAELLERLVPQLGVDPRRFRFDYVSAAEADRFSQITNEFVDQVRALAAIPFND</sequence>
<dbReference type="GO" id="GO:0051536">
    <property type="term" value="F:iron-sulfur cluster binding"/>
    <property type="evidence" value="ECO:0007669"/>
    <property type="project" value="UniProtKB-KW"/>
</dbReference>
<dbReference type="AlphaFoldDB" id="A0A080LSF2"/>
<proteinExistence type="predicted"/>
<comment type="caution">
    <text evidence="6">The sequence shown here is derived from an EMBL/GenBank/DDBJ whole genome shotgun (WGS) entry which is preliminary data.</text>
</comment>
<dbReference type="GO" id="GO:0046872">
    <property type="term" value="F:metal ion binding"/>
    <property type="evidence" value="ECO:0007669"/>
    <property type="project" value="UniProtKB-KW"/>
</dbReference>
<protein>
    <submittedName>
        <fullName evidence="6">Coenzyme F420-reducing hydrogenase, delta subunit</fullName>
    </submittedName>
</protein>
<dbReference type="Proteomes" id="UP000020077">
    <property type="component" value="Unassembled WGS sequence"/>
</dbReference>
<organism evidence="6 7">
    <name type="scientific">Candidatus Accumulibacter phosphatis</name>
    <dbReference type="NCBI Taxonomy" id="327160"/>
    <lineage>
        <taxon>Bacteria</taxon>
        <taxon>Pseudomonadati</taxon>
        <taxon>Pseudomonadota</taxon>
        <taxon>Betaproteobacteria</taxon>
        <taxon>Candidatus Accumulibacter</taxon>
    </lineage>
</organism>